<accession>A0A1C5AMF4</accession>
<reference evidence="2" key="1">
    <citation type="submission" date="2016-06" db="EMBL/GenBank/DDBJ databases">
        <authorList>
            <person name="Varghese N."/>
            <person name="Submissions Spin"/>
        </authorList>
    </citation>
    <scope>NUCLEOTIDE SEQUENCE [LARGE SCALE GENOMIC DNA]</scope>
    <source>
        <strain evidence="2">DSM 43168</strain>
    </source>
</reference>
<dbReference type="AlphaFoldDB" id="A0A1C5AMF4"/>
<sequence>MVGLEDVTDCSLGEDERKQRWFHATAVGLVKDMMAAREGHRNDTLNKLAFRLGSVVAGLGMPIEEAAVALAVAALKSGLSETEVAKTIKSGIEGGMKQPMVWSHS</sequence>
<protein>
    <submittedName>
        <fullName evidence="1">Uncharacterized protein</fullName>
    </submittedName>
</protein>
<gene>
    <name evidence="1" type="ORF">GA0070563_114180</name>
</gene>
<dbReference type="EMBL" id="FMCT01000014">
    <property type="protein sequence ID" value="SCF46389.1"/>
    <property type="molecule type" value="Genomic_DNA"/>
</dbReference>
<dbReference type="Proteomes" id="UP000183585">
    <property type="component" value="Unassembled WGS sequence"/>
</dbReference>
<organism evidence="1 2">
    <name type="scientific">Micromonospora carbonacea</name>
    <dbReference type="NCBI Taxonomy" id="47853"/>
    <lineage>
        <taxon>Bacteria</taxon>
        <taxon>Bacillati</taxon>
        <taxon>Actinomycetota</taxon>
        <taxon>Actinomycetes</taxon>
        <taxon>Micromonosporales</taxon>
        <taxon>Micromonosporaceae</taxon>
        <taxon>Micromonospora</taxon>
    </lineage>
</organism>
<evidence type="ECO:0000313" key="2">
    <source>
        <dbReference type="Proteomes" id="UP000183585"/>
    </source>
</evidence>
<name>A0A1C5AMF4_9ACTN</name>
<evidence type="ECO:0000313" key="1">
    <source>
        <dbReference type="EMBL" id="SCF46389.1"/>
    </source>
</evidence>
<keyword evidence="2" id="KW-1185">Reference proteome</keyword>
<proteinExistence type="predicted"/>